<proteinExistence type="predicted"/>
<protein>
    <submittedName>
        <fullName evidence="1">Virion structural protein</fullName>
    </submittedName>
</protein>
<dbReference type="Proteomes" id="UP000203157">
    <property type="component" value="Segment"/>
</dbReference>
<organism evidence="1 2">
    <name type="scientific">Cyanophage S-RIM32</name>
    <dbReference type="NCBI Taxonomy" id="1278479"/>
    <lineage>
        <taxon>Viruses</taxon>
        <taxon>Duplodnaviria</taxon>
        <taxon>Heunggongvirae</taxon>
        <taxon>Uroviricota</taxon>
        <taxon>Caudoviricetes</taxon>
        <taxon>Pantevenvirales</taxon>
        <taxon>Kyanoviridae</taxon>
        <taxon>Bristolvirus</taxon>
        <taxon>Bristolvirus rhodeisland</taxon>
    </lineage>
</organism>
<accession>A0A127KM57</accession>
<evidence type="ECO:0000313" key="1">
    <source>
        <dbReference type="EMBL" id="AMO43041.1"/>
    </source>
</evidence>
<dbReference type="OrthoDB" id="10330at10239"/>
<reference evidence="1 2" key="1">
    <citation type="submission" date="2016-01" db="EMBL/GenBank/DDBJ databases">
        <title>The genomic content and context of auxiliary metabolic genes in marine cyanophages.</title>
        <authorList>
            <person name="Marston M.F."/>
            <person name="Martiny J.B.H."/>
            <person name="Crummett L.T."/>
        </authorList>
    </citation>
    <scope>NUCLEOTIDE SEQUENCE [LARGE SCALE GENOMIC DNA]</scope>
    <source>
        <strain evidence="1">RW_108_0702</strain>
    </source>
</reference>
<dbReference type="EMBL" id="KU594606">
    <property type="protein sequence ID" value="AMO43041.1"/>
    <property type="molecule type" value="Genomic_DNA"/>
</dbReference>
<dbReference type="KEGG" id="vg:29122534"/>
<keyword evidence="2" id="KW-1185">Reference proteome</keyword>
<name>A0A127KM57_9CAUD</name>
<dbReference type="RefSeq" id="YP_009301534.1">
    <property type="nucleotide sequence ID" value="NC_031235.1"/>
</dbReference>
<evidence type="ECO:0000313" key="2">
    <source>
        <dbReference type="Proteomes" id="UP000203157"/>
    </source>
</evidence>
<sequence length="298" mass="32391">MPITGNTNNYTQIKGKFGGCVGSIQVHATPYVTGSNDPNTEQFRENLPAGYLKCDGSIQNKSEYYALGDILGVGEQSKFKKENVFLREEDVTTGELGQFQLPDLGSKVLIPSRSVGQYTNDLVESTGANRVGPEIEVFSNEGTQLRCDFIGNFVGNPVQTNYDFNSNPKYSFEAISTEATLDIENFQGHAHNVTGKGVLNYTTQHAVGGDGKDGGNFSGNSGSGNVLEVSEINTSVLSTHTHKITKPATYSHTFQYQHSTFDIPADGVYTTLNIDINDLTKLDAVATPFIIVTYIIKF</sequence>
<gene>
    <name evidence="1" type="ORF">R1080702_032</name>
</gene>
<dbReference type="GeneID" id="29122534"/>